<keyword evidence="4" id="KW-0808">Transferase</keyword>
<keyword evidence="14" id="KW-1185">Reference proteome</keyword>
<evidence type="ECO:0000313" key="14">
    <source>
        <dbReference type="Proteomes" id="UP001141806"/>
    </source>
</evidence>
<dbReference type="PROSITE" id="PS00108">
    <property type="entry name" value="PROTEIN_KINASE_ST"/>
    <property type="match status" value="1"/>
</dbReference>
<evidence type="ECO:0000256" key="4">
    <source>
        <dbReference type="ARBA" id="ARBA00022679"/>
    </source>
</evidence>
<dbReference type="OrthoDB" id="339325at2759"/>
<dbReference type="InterPro" id="IPR008271">
    <property type="entry name" value="Ser/Thr_kinase_AS"/>
</dbReference>
<evidence type="ECO:0000256" key="3">
    <source>
        <dbReference type="ARBA" id="ARBA00022527"/>
    </source>
</evidence>
<evidence type="ECO:0000256" key="11">
    <source>
        <dbReference type="ARBA" id="ARBA00048679"/>
    </source>
</evidence>
<keyword evidence="5" id="KW-0812">Transmembrane</keyword>
<evidence type="ECO:0000256" key="9">
    <source>
        <dbReference type="ARBA" id="ARBA00023136"/>
    </source>
</evidence>
<dbReference type="GO" id="GO:0004674">
    <property type="term" value="F:protein serine/threonine kinase activity"/>
    <property type="evidence" value="ECO:0007669"/>
    <property type="project" value="UniProtKB-KW"/>
</dbReference>
<organism evidence="13 14">
    <name type="scientific">Protea cynaroides</name>
    <dbReference type="NCBI Taxonomy" id="273540"/>
    <lineage>
        <taxon>Eukaryota</taxon>
        <taxon>Viridiplantae</taxon>
        <taxon>Streptophyta</taxon>
        <taxon>Embryophyta</taxon>
        <taxon>Tracheophyta</taxon>
        <taxon>Spermatophyta</taxon>
        <taxon>Magnoliopsida</taxon>
        <taxon>Proteales</taxon>
        <taxon>Proteaceae</taxon>
        <taxon>Protea</taxon>
    </lineage>
</organism>
<evidence type="ECO:0000256" key="7">
    <source>
        <dbReference type="ARBA" id="ARBA00022840"/>
    </source>
</evidence>
<accession>A0A9Q0GN59</accession>
<dbReference type="Pfam" id="PF00069">
    <property type="entry name" value="Pkinase"/>
    <property type="match status" value="1"/>
</dbReference>
<dbReference type="Gene3D" id="3.30.200.20">
    <property type="entry name" value="Phosphorylase Kinase, domain 1"/>
    <property type="match status" value="1"/>
</dbReference>
<proteinExistence type="predicted"/>
<comment type="subcellular location">
    <subcellularLocation>
        <location evidence="1">Cell membrane</location>
        <topology evidence="1">Single-pass membrane protein</topology>
    </subcellularLocation>
</comment>
<evidence type="ECO:0000259" key="12">
    <source>
        <dbReference type="PROSITE" id="PS50011"/>
    </source>
</evidence>
<dbReference type="EC" id="2.7.11.1" evidence="2"/>
<evidence type="ECO:0000256" key="2">
    <source>
        <dbReference type="ARBA" id="ARBA00012513"/>
    </source>
</evidence>
<keyword evidence="9" id="KW-0472">Membrane</keyword>
<evidence type="ECO:0000256" key="8">
    <source>
        <dbReference type="ARBA" id="ARBA00022989"/>
    </source>
</evidence>
<evidence type="ECO:0000313" key="13">
    <source>
        <dbReference type="EMBL" id="KAJ4950962.1"/>
    </source>
</evidence>
<feature type="domain" description="Protein kinase" evidence="12">
    <location>
        <begin position="77"/>
        <end position="351"/>
    </location>
</feature>
<dbReference type="GO" id="GO:0005524">
    <property type="term" value="F:ATP binding"/>
    <property type="evidence" value="ECO:0007669"/>
    <property type="project" value="UniProtKB-KW"/>
</dbReference>
<evidence type="ECO:0000256" key="5">
    <source>
        <dbReference type="ARBA" id="ARBA00022692"/>
    </source>
</evidence>
<dbReference type="SUPFAM" id="SSF56112">
    <property type="entry name" value="Protein kinase-like (PK-like)"/>
    <property type="match status" value="1"/>
</dbReference>
<dbReference type="SMART" id="SM00220">
    <property type="entry name" value="S_TKc"/>
    <property type="match status" value="1"/>
</dbReference>
<evidence type="ECO:0000256" key="10">
    <source>
        <dbReference type="ARBA" id="ARBA00047899"/>
    </source>
</evidence>
<comment type="catalytic activity">
    <reaction evidence="10">
        <text>L-threonyl-[protein] + ATP = O-phospho-L-threonyl-[protein] + ADP + H(+)</text>
        <dbReference type="Rhea" id="RHEA:46608"/>
        <dbReference type="Rhea" id="RHEA-COMP:11060"/>
        <dbReference type="Rhea" id="RHEA-COMP:11605"/>
        <dbReference type="ChEBI" id="CHEBI:15378"/>
        <dbReference type="ChEBI" id="CHEBI:30013"/>
        <dbReference type="ChEBI" id="CHEBI:30616"/>
        <dbReference type="ChEBI" id="CHEBI:61977"/>
        <dbReference type="ChEBI" id="CHEBI:456216"/>
        <dbReference type="EC" id="2.7.11.1"/>
    </reaction>
</comment>
<sequence>MGWFKSLIRYLSKKRRFLIGFKIKPKSKKLVSNGKQRRSFSEANLAYAPEPKDLIPEEQSYNSVRRFRWTDIEKLTKNFSKVIGEGGYSTVYLAYFQDSSLGAIKIHLQSERLRQVFKQELEILSHVQHDNIVKILGFCDDREQGVLVLEFVPNGNLHEKLQNQDRKKLILPWNNRMLIAYQLAQAIEYLHVKCKLPVVHGDIKASNVLLDDNLNGKLCDFGYAKMGFSSVVVPSSRNSIMGSPGYIDPHYLRTGIASKKNDVYSFGVIVLELITGIEAFCTEREKLLTTIANPILQDPEKVVEIVDSKLEGHFKDREAIAMASLAASCLRQHASLRPSMTDILNTMREHIPSVSLS</sequence>
<evidence type="ECO:0000256" key="1">
    <source>
        <dbReference type="ARBA" id="ARBA00004162"/>
    </source>
</evidence>
<dbReference type="InterPro" id="IPR011009">
    <property type="entry name" value="Kinase-like_dom_sf"/>
</dbReference>
<dbReference type="EMBL" id="JAMYWD010000012">
    <property type="protein sequence ID" value="KAJ4950962.1"/>
    <property type="molecule type" value="Genomic_DNA"/>
</dbReference>
<dbReference type="Proteomes" id="UP001141806">
    <property type="component" value="Unassembled WGS sequence"/>
</dbReference>
<dbReference type="PANTHER" id="PTHR47982">
    <property type="entry name" value="PROLINE-RICH RECEPTOR-LIKE PROTEIN KINASE PERK4"/>
    <property type="match status" value="1"/>
</dbReference>
<keyword evidence="3" id="KW-0723">Serine/threonine-protein kinase</keyword>
<name>A0A9Q0GN59_9MAGN</name>
<keyword evidence="8" id="KW-1133">Transmembrane helix</keyword>
<keyword evidence="7" id="KW-0067">ATP-binding</keyword>
<protein>
    <recommendedName>
        <fullName evidence="2">non-specific serine/threonine protein kinase</fullName>
        <ecNumber evidence="2">2.7.11.1</ecNumber>
    </recommendedName>
</protein>
<evidence type="ECO:0000256" key="6">
    <source>
        <dbReference type="ARBA" id="ARBA00022741"/>
    </source>
</evidence>
<dbReference type="PANTHER" id="PTHR47982:SF11">
    <property type="entry name" value="PROTEIN KINASE DOMAIN-CONTAINING PROTEIN"/>
    <property type="match status" value="1"/>
</dbReference>
<dbReference type="InterPro" id="IPR000719">
    <property type="entry name" value="Prot_kinase_dom"/>
</dbReference>
<comment type="caution">
    <text evidence="13">The sequence shown here is derived from an EMBL/GenBank/DDBJ whole genome shotgun (WGS) entry which is preliminary data.</text>
</comment>
<dbReference type="Gene3D" id="1.10.510.10">
    <property type="entry name" value="Transferase(Phosphotransferase) domain 1"/>
    <property type="match status" value="1"/>
</dbReference>
<dbReference type="PROSITE" id="PS50011">
    <property type="entry name" value="PROTEIN_KINASE_DOM"/>
    <property type="match status" value="1"/>
</dbReference>
<reference evidence="13" key="1">
    <citation type="journal article" date="2023" name="Plant J.">
        <title>The genome of the king protea, Protea cynaroides.</title>
        <authorList>
            <person name="Chang J."/>
            <person name="Duong T.A."/>
            <person name="Schoeman C."/>
            <person name="Ma X."/>
            <person name="Roodt D."/>
            <person name="Barker N."/>
            <person name="Li Z."/>
            <person name="Van de Peer Y."/>
            <person name="Mizrachi E."/>
        </authorList>
    </citation>
    <scope>NUCLEOTIDE SEQUENCE</scope>
    <source>
        <tissue evidence="13">Young leaves</tissue>
    </source>
</reference>
<keyword evidence="6" id="KW-0547">Nucleotide-binding</keyword>
<comment type="catalytic activity">
    <reaction evidence="11">
        <text>L-seryl-[protein] + ATP = O-phospho-L-seryl-[protein] + ADP + H(+)</text>
        <dbReference type="Rhea" id="RHEA:17989"/>
        <dbReference type="Rhea" id="RHEA-COMP:9863"/>
        <dbReference type="Rhea" id="RHEA-COMP:11604"/>
        <dbReference type="ChEBI" id="CHEBI:15378"/>
        <dbReference type="ChEBI" id="CHEBI:29999"/>
        <dbReference type="ChEBI" id="CHEBI:30616"/>
        <dbReference type="ChEBI" id="CHEBI:83421"/>
        <dbReference type="ChEBI" id="CHEBI:456216"/>
        <dbReference type="EC" id="2.7.11.1"/>
    </reaction>
</comment>
<dbReference type="GO" id="GO:0005886">
    <property type="term" value="C:plasma membrane"/>
    <property type="evidence" value="ECO:0007669"/>
    <property type="project" value="UniProtKB-SubCell"/>
</dbReference>
<dbReference type="InterPro" id="IPR047117">
    <property type="entry name" value="PERK1-13-like"/>
</dbReference>
<dbReference type="AlphaFoldDB" id="A0A9Q0GN59"/>
<keyword evidence="3" id="KW-0418">Kinase</keyword>
<gene>
    <name evidence="13" type="ORF">NE237_027794</name>
</gene>